<keyword evidence="2 5" id="KW-0808">Transferase</keyword>
<dbReference type="GO" id="GO:0008897">
    <property type="term" value="F:holo-[acyl-carrier-protein] synthase activity"/>
    <property type="evidence" value="ECO:0007669"/>
    <property type="project" value="InterPro"/>
</dbReference>
<sequence>MDIYYYRNKKHDWGQAEECLLPYISEERRKKIAHMRRDSDKELSLYVELLCRYGVVQRLNCKPENIGIGKTNAGKPYVVAAGANPVEISLSHSGEYVVCAVSSTQVGIDVEEMKEPPLEIADIAFGVVEKAYLKEAADKREAFYTLWTRKEALLKKIGCGLVGDVTRLDVMDTNCQDYFYSMEKLNHMITVCGIEEELHFYEVTPSAIRDFFGAL</sequence>
<comment type="caution">
    <text evidence="5">The sequence shown here is derived from an EMBL/GenBank/DDBJ whole genome shotgun (WGS) entry which is preliminary data.</text>
</comment>
<evidence type="ECO:0000259" key="4">
    <source>
        <dbReference type="Pfam" id="PF22624"/>
    </source>
</evidence>
<dbReference type="InterPro" id="IPR008278">
    <property type="entry name" value="4-PPantetheinyl_Trfase_dom"/>
</dbReference>
<evidence type="ECO:0000313" key="5">
    <source>
        <dbReference type="EMBL" id="MCB5495375.1"/>
    </source>
</evidence>
<dbReference type="RefSeq" id="WP_173880133.1">
    <property type="nucleotide sequence ID" value="NZ_JAAIMT010000045.1"/>
</dbReference>
<dbReference type="GO" id="GO:0000287">
    <property type="term" value="F:magnesium ion binding"/>
    <property type="evidence" value="ECO:0007669"/>
    <property type="project" value="InterPro"/>
</dbReference>
<dbReference type="Gene3D" id="3.90.470.20">
    <property type="entry name" value="4'-phosphopantetheinyl transferase domain"/>
    <property type="match status" value="1"/>
</dbReference>
<feature type="domain" description="4'-phosphopantetheinyl transferase" evidence="3">
    <location>
        <begin position="105"/>
        <end position="181"/>
    </location>
</feature>
<dbReference type="Pfam" id="PF22624">
    <property type="entry name" value="AASDHPPT_N"/>
    <property type="match status" value="1"/>
</dbReference>
<evidence type="ECO:0000313" key="6">
    <source>
        <dbReference type="Proteomes" id="UP001297422"/>
    </source>
</evidence>
<dbReference type="Pfam" id="PF01648">
    <property type="entry name" value="ACPS"/>
    <property type="match status" value="1"/>
</dbReference>
<evidence type="ECO:0000259" key="3">
    <source>
        <dbReference type="Pfam" id="PF01648"/>
    </source>
</evidence>
<evidence type="ECO:0000256" key="1">
    <source>
        <dbReference type="ARBA" id="ARBA00010990"/>
    </source>
</evidence>
<dbReference type="EMBL" id="JAJBNC010000039">
    <property type="protein sequence ID" value="MCB5495375.1"/>
    <property type="molecule type" value="Genomic_DNA"/>
</dbReference>
<evidence type="ECO:0000256" key="2">
    <source>
        <dbReference type="ARBA" id="ARBA00022679"/>
    </source>
</evidence>
<dbReference type="InterPro" id="IPR055066">
    <property type="entry name" value="AASDHPPT_N"/>
</dbReference>
<dbReference type="GO" id="GO:0019878">
    <property type="term" value="P:lysine biosynthetic process via aminoadipic acid"/>
    <property type="evidence" value="ECO:0007669"/>
    <property type="project" value="TreeGrafter"/>
</dbReference>
<dbReference type="AlphaFoldDB" id="A0AAJ1AZK7"/>
<gene>
    <name evidence="5" type="ORF">LIQ10_16810</name>
</gene>
<protein>
    <submittedName>
        <fullName evidence="5">4'-phosphopantetheinyl transferase superfamily protein</fullName>
    </submittedName>
</protein>
<reference evidence="5" key="1">
    <citation type="submission" date="2021-10" db="EMBL/GenBank/DDBJ databases">
        <title>Collection of gut derived symbiotic bacterial strains cultured from healthy donors.</title>
        <authorList>
            <person name="Lin H."/>
            <person name="Littmann E."/>
            <person name="Claire K."/>
            <person name="Pamer E."/>
        </authorList>
    </citation>
    <scope>NUCLEOTIDE SEQUENCE</scope>
    <source>
        <strain evidence="5">MSK.23.4</strain>
    </source>
</reference>
<organism evidence="5 6">
    <name type="scientific">Mediterraneibacter gnavus</name>
    <name type="common">Ruminococcus gnavus</name>
    <dbReference type="NCBI Taxonomy" id="33038"/>
    <lineage>
        <taxon>Bacteria</taxon>
        <taxon>Bacillati</taxon>
        <taxon>Bacillota</taxon>
        <taxon>Clostridia</taxon>
        <taxon>Lachnospirales</taxon>
        <taxon>Lachnospiraceae</taxon>
        <taxon>Mediterraneibacter</taxon>
    </lineage>
</organism>
<dbReference type="SUPFAM" id="SSF56214">
    <property type="entry name" value="4'-phosphopantetheinyl transferase"/>
    <property type="match status" value="2"/>
</dbReference>
<dbReference type="PANTHER" id="PTHR12215:SF10">
    <property type="entry name" value="L-AMINOADIPATE-SEMIALDEHYDE DEHYDROGENASE-PHOSPHOPANTETHEINYL TRANSFERASE"/>
    <property type="match status" value="1"/>
</dbReference>
<proteinExistence type="inferred from homology"/>
<dbReference type="InterPro" id="IPR037143">
    <property type="entry name" value="4-PPantetheinyl_Trfase_dom_sf"/>
</dbReference>
<accession>A0AAJ1AZK7</accession>
<comment type="similarity">
    <text evidence="1">Belongs to the P-Pant transferase superfamily. Gsp/Sfp/HetI/AcpT family.</text>
</comment>
<feature type="domain" description="4'-phosphopantetheinyl transferase N-terminal" evidence="4">
    <location>
        <begin position="20"/>
        <end position="102"/>
    </location>
</feature>
<dbReference type="Proteomes" id="UP001297422">
    <property type="component" value="Unassembled WGS sequence"/>
</dbReference>
<name>A0AAJ1AZK7_MEDGN</name>
<dbReference type="GO" id="GO:0005829">
    <property type="term" value="C:cytosol"/>
    <property type="evidence" value="ECO:0007669"/>
    <property type="project" value="TreeGrafter"/>
</dbReference>
<dbReference type="InterPro" id="IPR050559">
    <property type="entry name" value="P-Pant_transferase_sf"/>
</dbReference>
<dbReference type="PANTHER" id="PTHR12215">
    <property type="entry name" value="PHOSPHOPANTETHEINE TRANSFERASE"/>
    <property type="match status" value="1"/>
</dbReference>